<organism evidence="2 3">
    <name type="scientific">Maudiozyma humilis</name>
    <name type="common">Sour dough yeast</name>
    <name type="synonym">Kazachstania humilis</name>
    <dbReference type="NCBI Taxonomy" id="51915"/>
    <lineage>
        <taxon>Eukaryota</taxon>
        <taxon>Fungi</taxon>
        <taxon>Dikarya</taxon>
        <taxon>Ascomycota</taxon>
        <taxon>Saccharomycotina</taxon>
        <taxon>Saccharomycetes</taxon>
        <taxon>Saccharomycetales</taxon>
        <taxon>Saccharomycetaceae</taxon>
        <taxon>Maudiozyma</taxon>
    </lineage>
</organism>
<reference evidence="2 3" key="1">
    <citation type="journal article" date="2023" name="Elife">
        <title>Identification of key yeast species and microbe-microbe interactions impacting larval growth of Drosophila in the wild.</title>
        <authorList>
            <person name="Mure A."/>
            <person name="Sugiura Y."/>
            <person name="Maeda R."/>
            <person name="Honda K."/>
            <person name="Sakurai N."/>
            <person name="Takahashi Y."/>
            <person name="Watada M."/>
            <person name="Katoh T."/>
            <person name="Gotoh A."/>
            <person name="Gotoh Y."/>
            <person name="Taniguchi I."/>
            <person name="Nakamura K."/>
            <person name="Hayashi T."/>
            <person name="Katayama T."/>
            <person name="Uemura T."/>
            <person name="Hattori Y."/>
        </authorList>
    </citation>
    <scope>NUCLEOTIDE SEQUENCE [LARGE SCALE GENOMIC DNA]</scope>
    <source>
        <strain evidence="2 3">KH-74</strain>
    </source>
</reference>
<keyword evidence="3" id="KW-1185">Reference proteome</keyword>
<evidence type="ECO:0000256" key="1">
    <source>
        <dbReference type="SAM" id="SignalP"/>
    </source>
</evidence>
<proteinExistence type="predicted"/>
<dbReference type="Proteomes" id="UP001377567">
    <property type="component" value="Unassembled WGS sequence"/>
</dbReference>
<feature type="chain" id="PRO_5043775343" evidence="1">
    <location>
        <begin position="19"/>
        <end position="110"/>
    </location>
</feature>
<name>A0AAV5RYH0_MAUHU</name>
<gene>
    <name evidence="2" type="ORF">DAKH74_023820</name>
</gene>
<evidence type="ECO:0000313" key="3">
    <source>
        <dbReference type="Proteomes" id="UP001377567"/>
    </source>
</evidence>
<evidence type="ECO:0000313" key="2">
    <source>
        <dbReference type="EMBL" id="GMM55766.1"/>
    </source>
</evidence>
<protein>
    <submittedName>
        <fullName evidence="2">Uncharacterized protein</fullName>
    </submittedName>
</protein>
<accession>A0AAV5RYH0</accession>
<feature type="signal peptide" evidence="1">
    <location>
        <begin position="1"/>
        <end position="18"/>
    </location>
</feature>
<dbReference type="EMBL" id="BTGD01000006">
    <property type="protein sequence ID" value="GMM55766.1"/>
    <property type="molecule type" value="Genomic_DNA"/>
</dbReference>
<dbReference type="AlphaFoldDB" id="A0AAV5RYH0"/>
<keyword evidence="1" id="KW-0732">Signal</keyword>
<comment type="caution">
    <text evidence="2">The sequence shown here is derived from an EMBL/GenBank/DDBJ whole genome shotgun (WGS) entry which is preliminary data.</text>
</comment>
<sequence length="110" mass="11775">MFFIATSFILLSIGSAYCAPIDNVLPANNTVSFKREVSDNSTIVIPPKGSPIYGNATTTIELPGADDEIITPDLMDSLSGLLGVDGNDVDMDVSLEELLEKFGIDTDEDF</sequence>